<keyword evidence="3 9" id="KW-0813">Transport</keyword>
<gene>
    <name evidence="12" type="ORF">HETIRDRAFT_165020</name>
</gene>
<dbReference type="GO" id="GO:0016020">
    <property type="term" value="C:membrane"/>
    <property type="evidence" value="ECO:0007669"/>
    <property type="project" value="UniProtKB-SubCell"/>
</dbReference>
<dbReference type="RefSeq" id="XP_009553240.1">
    <property type="nucleotide sequence ID" value="XM_009554945.1"/>
</dbReference>
<evidence type="ECO:0000256" key="9">
    <source>
        <dbReference type="RuleBase" id="RU000488"/>
    </source>
</evidence>
<organism evidence="12 13">
    <name type="scientific">Heterobasidion irregulare (strain TC 32-1)</name>
    <dbReference type="NCBI Taxonomy" id="747525"/>
    <lineage>
        <taxon>Eukaryota</taxon>
        <taxon>Fungi</taxon>
        <taxon>Dikarya</taxon>
        <taxon>Basidiomycota</taxon>
        <taxon>Agaricomycotina</taxon>
        <taxon>Agaricomycetes</taxon>
        <taxon>Russulales</taxon>
        <taxon>Bondarzewiaceae</taxon>
        <taxon>Heterobasidion</taxon>
        <taxon>Heterobasidion annosum species complex</taxon>
    </lineage>
</organism>
<evidence type="ECO:0000256" key="1">
    <source>
        <dbReference type="ARBA" id="ARBA00004141"/>
    </source>
</evidence>
<dbReference type="EMBL" id="KI925467">
    <property type="protein sequence ID" value="ETW74755.1"/>
    <property type="molecule type" value="Genomic_DNA"/>
</dbReference>
<evidence type="ECO:0000256" key="2">
    <source>
        <dbReference type="ARBA" id="ARBA00006375"/>
    </source>
</evidence>
<evidence type="ECO:0000256" key="5">
    <source>
        <dbReference type="ARBA" id="ARBA00022737"/>
    </source>
</evidence>
<evidence type="ECO:0000256" key="10">
    <source>
        <dbReference type="SAM" id="MobiDB-lite"/>
    </source>
</evidence>
<evidence type="ECO:0000256" key="6">
    <source>
        <dbReference type="ARBA" id="ARBA00022989"/>
    </source>
</evidence>
<dbReference type="Proteomes" id="UP000030671">
    <property type="component" value="Unassembled WGS sequence"/>
</dbReference>
<feature type="compositionally biased region" description="Acidic residues" evidence="10">
    <location>
        <begin position="145"/>
        <end position="157"/>
    </location>
</feature>
<dbReference type="PROSITE" id="PS50920">
    <property type="entry name" value="SOLCAR"/>
    <property type="match status" value="3"/>
</dbReference>
<feature type="repeat" description="Solcar" evidence="8">
    <location>
        <begin position="109"/>
        <end position="214"/>
    </location>
</feature>
<keyword evidence="13" id="KW-1185">Reference proteome</keyword>
<accession>W4JNW4</accession>
<dbReference type="InterPro" id="IPR023395">
    <property type="entry name" value="MCP_dom_sf"/>
</dbReference>
<sequence>MTSTLPPIVQAFSGAIGSATANAISYPLDLVTTRLQTTKSKNLHGIRGAITILRYTVKKYGVIALYDGLNSDSASTVLSNFLYFYMYSFLRSLLIRRSSNRSSSKTPILSVPRELSIGFIAGVASRFISSPLSIITVRLQTEREGSDDELREAEDGEGEKINNGTTADKGLYGTAKSIYAEETLAGFWKGFESTILLSLNPSLTFSFFQLYRQFILRGKRKQMPSPLQAFLGAAFANSLAVTILYPLIIAKTRLQLANSESSGNSRLSIRSVLHDAYTQRSGFPGGLYQGLDAQVIKGFLSQGITLMVKQRIEQVVVAAALSFQRPR</sequence>
<evidence type="ECO:0000256" key="3">
    <source>
        <dbReference type="ARBA" id="ARBA00022448"/>
    </source>
</evidence>
<dbReference type="InterPro" id="IPR052217">
    <property type="entry name" value="Mito/Peroxisomal_Carrier"/>
</dbReference>
<evidence type="ECO:0000256" key="4">
    <source>
        <dbReference type="ARBA" id="ARBA00022692"/>
    </source>
</evidence>
<dbReference type="InParanoid" id="W4JNW4"/>
<name>W4JNW4_HETIT</name>
<evidence type="ECO:0000256" key="7">
    <source>
        <dbReference type="ARBA" id="ARBA00023136"/>
    </source>
</evidence>
<reference evidence="12 13" key="1">
    <citation type="journal article" date="2012" name="New Phytol.">
        <title>Insight into trade-off between wood decay and parasitism from the genome of a fungal forest pathogen.</title>
        <authorList>
            <person name="Olson A."/>
            <person name="Aerts A."/>
            <person name="Asiegbu F."/>
            <person name="Belbahri L."/>
            <person name="Bouzid O."/>
            <person name="Broberg A."/>
            <person name="Canback B."/>
            <person name="Coutinho P.M."/>
            <person name="Cullen D."/>
            <person name="Dalman K."/>
            <person name="Deflorio G."/>
            <person name="van Diepen L.T."/>
            <person name="Dunand C."/>
            <person name="Duplessis S."/>
            <person name="Durling M."/>
            <person name="Gonthier P."/>
            <person name="Grimwood J."/>
            <person name="Fossdal C.G."/>
            <person name="Hansson D."/>
            <person name="Henrissat B."/>
            <person name="Hietala A."/>
            <person name="Himmelstrand K."/>
            <person name="Hoffmeister D."/>
            <person name="Hogberg N."/>
            <person name="James T.Y."/>
            <person name="Karlsson M."/>
            <person name="Kohler A."/>
            <person name="Kues U."/>
            <person name="Lee Y.H."/>
            <person name="Lin Y.C."/>
            <person name="Lind M."/>
            <person name="Lindquist E."/>
            <person name="Lombard V."/>
            <person name="Lucas S."/>
            <person name="Lunden K."/>
            <person name="Morin E."/>
            <person name="Murat C."/>
            <person name="Park J."/>
            <person name="Raffaello T."/>
            <person name="Rouze P."/>
            <person name="Salamov A."/>
            <person name="Schmutz J."/>
            <person name="Solheim H."/>
            <person name="Stahlberg J."/>
            <person name="Velez H."/>
            <person name="de Vries R.P."/>
            <person name="Wiebenga A."/>
            <person name="Woodward S."/>
            <person name="Yakovlev I."/>
            <person name="Garbelotto M."/>
            <person name="Martin F."/>
            <person name="Grigoriev I.V."/>
            <person name="Stenlid J."/>
        </authorList>
    </citation>
    <scope>NUCLEOTIDE SEQUENCE [LARGE SCALE GENOMIC DNA]</scope>
    <source>
        <strain evidence="12 13">TC 32-1</strain>
    </source>
</reference>
<evidence type="ECO:0000256" key="11">
    <source>
        <dbReference type="SAM" id="Phobius"/>
    </source>
</evidence>
<feature type="transmembrane region" description="Helical" evidence="11">
    <location>
        <begin position="77"/>
        <end position="94"/>
    </location>
</feature>
<proteinExistence type="inferred from homology"/>
<feature type="region of interest" description="Disordered" evidence="10">
    <location>
        <begin position="145"/>
        <end position="165"/>
    </location>
</feature>
<dbReference type="GeneID" id="20667958"/>
<dbReference type="Pfam" id="PF00153">
    <property type="entry name" value="Mito_carr"/>
    <property type="match status" value="3"/>
</dbReference>
<protein>
    <submittedName>
        <fullName evidence="12">Mitochondrial carrier protein</fullName>
    </submittedName>
</protein>
<evidence type="ECO:0000256" key="8">
    <source>
        <dbReference type="PROSITE-ProRule" id="PRU00282"/>
    </source>
</evidence>
<dbReference type="Gene3D" id="1.50.40.10">
    <property type="entry name" value="Mitochondrial carrier domain"/>
    <property type="match status" value="1"/>
</dbReference>
<feature type="repeat" description="Solcar" evidence="8">
    <location>
        <begin position="5"/>
        <end position="93"/>
    </location>
</feature>
<keyword evidence="4 8" id="KW-0812">Transmembrane</keyword>
<keyword evidence="7 8" id="KW-0472">Membrane</keyword>
<dbReference type="SUPFAM" id="SSF103506">
    <property type="entry name" value="Mitochondrial carrier"/>
    <property type="match status" value="1"/>
</dbReference>
<dbReference type="PANTHER" id="PTHR45939">
    <property type="entry name" value="PEROXISOMAL MEMBRANE PROTEIN PMP34-RELATED"/>
    <property type="match status" value="1"/>
</dbReference>
<dbReference type="InterPro" id="IPR018108">
    <property type="entry name" value="MCP_transmembrane"/>
</dbReference>
<dbReference type="STRING" id="747525.W4JNW4"/>
<dbReference type="eggNOG" id="KOG0769">
    <property type="taxonomic scope" value="Eukaryota"/>
</dbReference>
<keyword evidence="5" id="KW-0677">Repeat</keyword>
<dbReference type="GO" id="GO:0015217">
    <property type="term" value="F:ADP transmembrane transporter activity"/>
    <property type="evidence" value="ECO:0007669"/>
    <property type="project" value="TreeGrafter"/>
</dbReference>
<evidence type="ECO:0000313" key="12">
    <source>
        <dbReference type="EMBL" id="ETW74755.1"/>
    </source>
</evidence>
<dbReference type="OrthoDB" id="18574at2759"/>
<dbReference type="PANTHER" id="PTHR45939:SF2">
    <property type="entry name" value="CARRIER PROTEIN, PUTATIVE (AFU_ORTHOLOGUE AFUA_2G13870)-RELATED"/>
    <property type="match status" value="1"/>
</dbReference>
<dbReference type="AlphaFoldDB" id="W4JNW4"/>
<dbReference type="HOGENOM" id="CLU_015166_6_3_1"/>
<keyword evidence="6 11" id="KW-1133">Transmembrane helix</keyword>
<dbReference type="KEGG" id="hir:HETIRDRAFT_165020"/>
<comment type="subcellular location">
    <subcellularLocation>
        <location evidence="1">Membrane</location>
        <topology evidence="1">Multi-pass membrane protein</topology>
    </subcellularLocation>
</comment>
<evidence type="ECO:0000313" key="13">
    <source>
        <dbReference type="Proteomes" id="UP000030671"/>
    </source>
</evidence>
<feature type="transmembrane region" description="Helical" evidence="11">
    <location>
        <begin position="227"/>
        <end position="248"/>
    </location>
</feature>
<feature type="repeat" description="Solcar" evidence="8">
    <location>
        <begin position="224"/>
        <end position="315"/>
    </location>
</feature>
<comment type="similarity">
    <text evidence="2 9">Belongs to the mitochondrial carrier (TC 2.A.29) family.</text>
</comment>